<dbReference type="InterPro" id="IPR051786">
    <property type="entry name" value="ASN_synthetase/amidase"/>
</dbReference>
<comment type="caution">
    <text evidence="6">The sequence shown here is derived from an EMBL/GenBank/DDBJ whole genome shotgun (WGS) entry which is preliminary data.</text>
</comment>
<dbReference type="PANTHER" id="PTHR43284:SF1">
    <property type="entry name" value="ASPARAGINE SYNTHETASE"/>
    <property type="match status" value="1"/>
</dbReference>
<dbReference type="InterPro" id="IPR029055">
    <property type="entry name" value="Ntn_hydrolases_N"/>
</dbReference>
<evidence type="ECO:0000259" key="5">
    <source>
        <dbReference type="Pfam" id="PF13537"/>
    </source>
</evidence>
<organism evidence="6 7">
    <name type="scientific">Bacillus cereus</name>
    <dbReference type="NCBI Taxonomy" id="1396"/>
    <lineage>
        <taxon>Bacteria</taxon>
        <taxon>Bacillati</taxon>
        <taxon>Bacillota</taxon>
        <taxon>Bacilli</taxon>
        <taxon>Bacillales</taxon>
        <taxon>Bacillaceae</taxon>
        <taxon>Bacillus</taxon>
        <taxon>Bacillus cereus group</taxon>
    </lineage>
</organism>
<protein>
    <recommendedName>
        <fullName evidence="2">asparagine synthase (glutamine-hydrolyzing)</fullName>
        <ecNumber evidence="2">6.3.5.4</ecNumber>
    </recommendedName>
</protein>
<dbReference type="PANTHER" id="PTHR43284">
    <property type="entry name" value="ASPARAGINE SYNTHETASE (GLUTAMINE-HYDROLYZING)"/>
    <property type="match status" value="1"/>
</dbReference>
<evidence type="ECO:0000256" key="1">
    <source>
        <dbReference type="ARBA" id="ARBA00005187"/>
    </source>
</evidence>
<reference evidence="6 7" key="1">
    <citation type="submission" date="2017-09" db="EMBL/GenBank/DDBJ databases">
        <title>Large-scale bioinformatics analysis of Bacillus genomes uncovers conserved roles of natural products in bacterial physiology.</title>
        <authorList>
            <consortium name="Agbiome Team Llc"/>
            <person name="Bleich R.M."/>
            <person name="Grubbs K.J."/>
            <person name="Santa Maria K.C."/>
            <person name="Allen S.E."/>
            <person name="Farag S."/>
            <person name="Shank E.A."/>
            <person name="Bowers A."/>
        </authorList>
    </citation>
    <scope>NUCLEOTIDE SEQUENCE [LARGE SCALE GENOMIC DNA]</scope>
    <source>
        <strain evidence="6 7">AFS067272</strain>
    </source>
</reference>
<comment type="catalytic activity">
    <reaction evidence="4">
        <text>L-aspartate + L-glutamine + ATP + H2O = L-asparagine + L-glutamate + AMP + diphosphate + H(+)</text>
        <dbReference type="Rhea" id="RHEA:12228"/>
        <dbReference type="ChEBI" id="CHEBI:15377"/>
        <dbReference type="ChEBI" id="CHEBI:15378"/>
        <dbReference type="ChEBI" id="CHEBI:29985"/>
        <dbReference type="ChEBI" id="CHEBI:29991"/>
        <dbReference type="ChEBI" id="CHEBI:30616"/>
        <dbReference type="ChEBI" id="CHEBI:33019"/>
        <dbReference type="ChEBI" id="CHEBI:58048"/>
        <dbReference type="ChEBI" id="CHEBI:58359"/>
        <dbReference type="ChEBI" id="CHEBI:456215"/>
        <dbReference type="EC" id="6.3.5.4"/>
    </reaction>
</comment>
<dbReference type="EC" id="6.3.5.4" evidence="2"/>
<gene>
    <name evidence="6" type="ORF">COK38_00550</name>
</gene>
<dbReference type="Pfam" id="PF13537">
    <property type="entry name" value="GATase_7"/>
    <property type="match status" value="1"/>
</dbReference>
<keyword evidence="3" id="KW-0028">Amino-acid biosynthesis</keyword>
<proteinExistence type="predicted"/>
<evidence type="ECO:0000313" key="7">
    <source>
        <dbReference type="Proteomes" id="UP000226357"/>
    </source>
</evidence>
<evidence type="ECO:0000256" key="3">
    <source>
        <dbReference type="ARBA" id="ARBA00022888"/>
    </source>
</evidence>
<dbReference type="AlphaFoldDB" id="A0AA44QFD4"/>
<dbReference type="GO" id="GO:0004066">
    <property type="term" value="F:asparagine synthase (glutamine-hydrolyzing) activity"/>
    <property type="evidence" value="ECO:0007669"/>
    <property type="project" value="UniProtKB-EC"/>
</dbReference>
<dbReference type="EMBL" id="NVBO01000005">
    <property type="protein sequence ID" value="PFS08048.1"/>
    <property type="molecule type" value="Genomic_DNA"/>
</dbReference>
<keyword evidence="3" id="KW-0061">Asparagine biosynthesis</keyword>
<dbReference type="Gene3D" id="3.60.20.10">
    <property type="entry name" value="Glutamine Phosphoribosylpyrophosphate, subunit 1, domain 1"/>
    <property type="match status" value="1"/>
</dbReference>
<accession>A0AA44QFD4</accession>
<evidence type="ECO:0000313" key="6">
    <source>
        <dbReference type="EMBL" id="PFS08048.1"/>
    </source>
</evidence>
<dbReference type="InterPro" id="IPR017932">
    <property type="entry name" value="GATase_2_dom"/>
</dbReference>
<feature type="domain" description="Glutamine amidotransferase type-2" evidence="5">
    <location>
        <begin position="3"/>
        <end position="69"/>
    </location>
</feature>
<dbReference type="RefSeq" id="WP_098522994.1">
    <property type="nucleotide sequence ID" value="NZ_NUPQ01000062.1"/>
</dbReference>
<dbReference type="GO" id="GO:0006529">
    <property type="term" value="P:asparagine biosynthetic process"/>
    <property type="evidence" value="ECO:0007669"/>
    <property type="project" value="UniProtKB-KW"/>
</dbReference>
<sequence>MFDNQLILRTYEKGGKETSTYLIGSFAFMIWDERNRLLFEERDFSGSRTLYFHRTNEKFAFCTTIKPLLNLPYVKKRVNEEWLAEFLAILGIADSVDAASTAYKHMEQVPLSHTIVVENGRRDMGAY</sequence>
<dbReference type="SUPFAM" id="SSF56235">
    <property type="entry name" value="N-terminal nucleophile aminohydrolases (Ntn hydrolases)"/>
    <property type="match status" value="1"/>
</dbReference>
<evidence type="ECO:0000256" key="4">
    <source>
        <dbReference type="ARBA" id="ARBA00048741"/>
    </source>
</evidence>
<comment type="pathway">
    <text evidence="1">Amino-acid biosynthesis; L-asparagine biosynthesis; L-asparagine from L-aspartate (L-Gln route): step 1/1.</text>
</comment>
<evidence type="ECO:0000256" key="2">
    <source>
        <dbReference type="ARBA" id="ARBA00012737"/>
    </source>
</evidence>
<name>A0AA44QFD4_BACCE</name>
<dbReference type="Proteomes" id="UP000226357">
    <property type="component" value="Unassembled WGS sequence"/>
</dbReference>